<dbReference type="Gene3D" id="1.10.150.130">
    <property type="match status" value="1"/>
</dbReference>
<feature type="domain" description="Transcription activator GCR1-like" evidence="3">
    <location>
        <begin position="623"/>
        <end position="701"/>
    </location>
</feature>
<dbReference type="Pfam" id="PF12550">
    <property type="entry name" value="GCR1_C"/>
    <property type="match status" value="1"/>
</dbReference>
<reference evidence="7" key="1">
    <citation type="journal article" date="2013" name="Genome Announc.">
        <title>Genome sequence of the food spoilage yeast Zygosaccharomyces bailii CLIB 213(T).</title>
        <authorList>
            <person name="Galeote V."/>
            <person name="Bigey F."/>
            <person name="Devillers H."/>
            <person name="Neuveglise C."/>
            <person name="Dequin S."/>
        </authorList>
    </citation>
    <scope>NUCLEOTIDE SEQUENCE [LARGE SCALE GENOMIC DNA]</scope>
    <source>
        <strain evidence="7">CLIB 213 / ATCC 58445 / CBS 680 / CCRC 21525 / NBRC 1098 / NCYC 1416 / NRRL Y-2227</strain>
    </source>
</reference>
<dbReference type="GO" id="GO:0003677">
    <property type="term" value="F:DNA binding"/>
    <property type="evidence" value="ECO:0007669"/>
    <property type="project" value="UniProtKB-KW"/>
</dbReference>
<dbReference type="InterPro" id="IPR010998">
    <property type="entry name" value="Integrase_recombinase_N"/>
</dbReference>
<evidence type="ECO:0000313" key="6">
    <source>
        <dbReference type="EMBL" id="CDF88892.1"/>
    </source>
</evidence>
<keyword evidence="7" id="KW-1185">Reference proteome</keyword>
<dbReference type="InterPro" id="IPR031872">
    <property type="entry name" value="NDC10_II"/>
</dbReference>
<name>A0A8J2T6G0_ZYGB2</name>
<evidence type="ECO:0000259" key="4">
    <source>
        <dbReference type="Pfam" id="PF16787"/>
    </source>
</evidence>
<keyword evidence="1" id="KW-0238">DNA-binding</keyword>
<gene>
    <name evidence="6" type="ORF">BN860_04346g</name>
</gene>
<dbReference type="AlphaFoldDB" id="A0A8J2T6G0"/>
<protein>
    <submittedName>
        <fullName evidence="6">ZYBA0S03-04346g1_1</fullName>
    </submittedName>
</protein>
<feature type="region of interest" description="Disordered" evidence="2">
    <location>
        <begin position="532"/>
        <end position="563"/>
    </location>
</feature>
<dbReference type="Pfam" id="PF21400">
    <property type="entry name" value="Ndc10_N"/>
    <property type="match status" value="1"/>
</dbReference>
<dbReference type="Proteomes" id="UP000019375">
    <property type="component" value="Unassembled WGS sequence"/>
</dbReference>
<organism evidence="6 7">
    <name type="scientific">Zygosaccharomyces bailii (strain CLIB 213 / ATCC 58445 / CBS 680 / BCRC 21525 / NBRC 1098 / NCYC 1416 / NRRL Y-2227)</name>
    <dbReference type="NCBI Taxonomy" id="1333698"/>
    <lineage>
        <taxon>Eukaryota</taxon>
        <taxon>Fungi</taxon>
        <taxon>Dikarya</taxon>
        <taxon>Ascomycota</taxon>
        <taxon>Saccharomycotina</taxon>
        <taxon>Saccharomycetes</taxon>
        <taxon>Saccharomycetales</taxon>
        <taxon>Saccharomycetaceae</taxon>
        <taxon>Zygosaccharomyces</taxon>
    </lineage>
</organism>
<evidence type="ECO:0000256" key="2">
    <source>
        <dbReference type="SAM" id="MobiDB-lite"/>
    </source>
</evidence>
<evidence type="ECO:0000259" key="5">
    <source>
        <dbReference type="Pfam" id="PF21400"/>
    </source>
</evidence>
<dbReference type="Pfam" id="PF16787">
    <property type="entry name" value="NDC10_II"/>
    <property type="match status" value="1"/>
</dbReference>
<dbReference type="Gene3D" id="1.10.443.20">
    <property type="entry name" value="Centromere DNA-binding protein complex CBF3 subunit, domain 2"/>
    <property type="match status" value="1"/>
</dbReference>
<dbReference type="InterPro" id="IPR038279">
    <property type="entry name" value="Ndc10_dom2_sf"/>
</dbReference>
<evidence type="ECO:0000313" key="7">
    <source>
        <dbReference type="Proteomes" id="UP000019375"/>
    </source>
</evidence>
<dbReference type="OrthoDB" id="4032152at2759"/>
<sequence length="735" mass="82362">MDQLRSLVDSLSPRTAHQYRSYCKRYVGWLVERGHLESEPDELVHYHSLPLNNALVHWHLIETAQALPSLRKAISSLKFLSKLCAVNGGAGSFSETARAGEGGGAQTALDGKCLEQLIKLHELSAGHDNERGECGERGEGSALGDLATTLAQVSGHVWSTHSPLPEKYFRNGLERLRFLVDFQWRAYSRLSYEQRRQLRLADLHVTEKGVTFDIQTNSTSLIVAGGGGGAMHQPVALLPQRNPLVCPLVSLAAYLFLRFRDGGFPRLQEAAGSWLEMPLIRGKSALDYPREETLGHYYSAVFRQCHVAYKRRDWFGRSALEFPRWRSAEFEFLSAHAAALQEAFPDHVASDYREALNLHPAAVTWEGLPEQLVVQLFPEVEEYRRQGGLSPAAEQFLQLVDGLRRWLLRALPLLYRLFPEHDLFQSGPLNSQEFRAWLQLQELPLTSAELQALQVPSAADAGTQSAAPAAPAGVAGAGLPAEETFRLVQHQTLSNFDVLLSLLSGIFDKLEMKKSSREYAVHQLARVRDTLRERIQRSRPDDHVKEESRAGSESDLGDDDGDDDAELQQMVAELVGHQVEALEARLEARLAQMEARLEARMEARLSHVRENKRPAEPEAVESFSLDPALESIEDVVLEWFTPNPRMGGQCVHSMNKSGSAWRQGCEPLYRQRKAIVELYIHLVNKRGMDRFEAVAFCERLRGGGDLHELAETLREWKKSHGSFDGLGSQPDSPIE</sequence>
<evidence type="ECO:0000256" key="1">
    <source>
        <dbReference type="ARBA" id="ARBA00023125"/>
    </source>
</evidence>
<feature type="domain" description="Ndc10" evidence="4">
    <location>
        <begin position="153"/>
        <end position="434"/>
    </location>
</feature>
<dbReference type="InterPro" id="IPR049055">
    <property type="entry name" value="NDC10_N"/>
</dbReference>
<dbReference type="InterPro" id="IPR022210">
    <property type="entry name" value="TF_GCR1-like"/>
</dbReference>
<feature type="domain" description="NDC10 N-terminal" evidence="5">
    <location>
        <begin position="2"/>
        <end position="88"/>
    </location>
</feature>
<feature type="compositionally biased region" description="Basic and acidic residues" evidence="2">
    <location>
        <begin position="532"/>
        <end position="552"/>
    </location>
</feature>
<proteinExistence type="predicted"/>
<evidence type="ECO:0000259" key="3">
    <source>
        <dbReference type="Pfam" id="PF12550"/>
    </source>
</evidence>
<dbReference type="EMBL" id="HG316456">
    <property type="protein sequence ID" value="CDF88892.1"/>
    <property type="molecule type" value="Genomic_DNA"/>
</dbReference>
<accession>A0A8J2T6G0</accession>